<evidence type="ECO:0000313" key="5">
    <source>
        <dbReference type="EMBL" id="PMR72664.1"/>
    </source>
</evidence>
<dbReference type="CDD" id="cd01949">
    <property type="entry name" value="GGDEF"/>
    <property type="match status" value="1"/>
</dbReference>
<organism evidence="5 6">
    <name type="scientific">Billgrantia endophytica</name>
    <dbReference type="NCBI Taxonomy" id="2033802"/>
    <lineage>
        <taxon>Bacteria</taxon>
        <taxon>Pseudomonadati</taxon>
        <taxon>Pseudomonadota</taxon>
        <taxon>Gammaproteobacteria</taxon>
        <taxon>Oceanospirillales</taxon>
        <taxon>Halomonadaceae</taxon>
        <taxon>Billgrantia</taxon>
    </lineage>
</organism>
<dbReference type="GO" id="GO:0043709">
    <property type="term" value="P:cell adhesion involved in single-species biofilm formation"/>
    <property type="evidence" value="ECO:0007669"/>
    <property type="project" value="TreeGrafter"/>
</dbReference>
<dbReference type="OrthoDB" id="9813903at2"/>
<dbReference type="GO" id="GO:1902201">
    <property type="term" value="P:negative regulation of bacterial-type flagellum-dependent cell motility"/>
    <property type="evidence" value="ECO:0007669"/>
    <property type="project" value="TreeGrafter"/>
</dbReference>
<protein>
    <recommendedName>
        <fullName evidence="2">diguanylate cyclase</fullName>
        <ecNumber evidence="2">2.7.7.65</ecNumber>
    </recommendedName>
</protein>
<dbReference type="SUPFAM" id="SSF55073">
    <property type="entry name" value="Nucleotide cyclase"/>
    <property type="match status" value="1"/>
</dbReference>
<evidence type="ECO:0000313" key="6">
    <source>
        <dbReference type="Proteomes" id="UP000235803"/>
    </source>
</evidence>
<gene>
    <name evidence="5" type="ORF">C1H69_20695</name>
</gene>
<dbReference type="NCBIfam" id="TIGR00254">
    <property type="entry name" value="GGDEF"/>
    <property type="match status" value="1"/>
</dbReference>
<dbReference type="PANTHER" id="PTHR45138:SF9">
    <property type="entry name" value="DIGUANYLATE CYCLASE DGCM-RELATED"/>
    <property type="match status" value="1"/>
</dbReference>
<sequence length="349" mass="38476">MQTSPWLGSDILSRLVNNVGKLFISHLWEHFPEHMFILRADGPREFVIEALNPAQPSMLGDGLSCVGRRIDQLLPAQLAKDVIAHCVRCVEEGIPVRYEETGVFLDRDGLYRHGRWQILMVPIPNSDGVMTHLFGMAKELGEQHPGHLGQEAPSQELERRVVERTAELLAANRQLTHLATHDDLTGAYNRRHMMTLADTELKRAQRYGQPLSLMMLDVDNFKTINDGVGHIAGDQALRDVAGTIMATVRDCDLVGRYGGDEFILLMPETTATGAWEMAERLRATLKHATPTTVSIGIATLASGSQTLEELIACADSLLLQAKRNGRNRIELPGNVPPGSLDFAPAGLAR</sequence>
<dbReference type="InterPro" id="IPR000160">
    <property type="entry name" value="GGDEF_dom"/>
</dbReference>
<dbReference type="Pfam" id="PF00990">
    <property type="entry name" value="GGDEF"/>
    <property type="match status" value="1"/>
</dbReference>
<proteinExistence type="predicted"/>
<evidence type="ECO:0000256" key="1">
    <source>
        <dbReference type="ARBA" id="ARBA00001946"/>
    </source>
</evidence>
<dbReference type="AlphaFoldDB" id="A0A2N7TWV5"/>
<name>A0A2N7TWV5_9GAMM</name>
<evidence type="ECO:0000256" key="2">
    <source>
        <dbReference type="ARBA" id="ARBA00012528"/>
    </source>
</evidence>
<accession>A0A2N7TWV5</accession>
<reference evidence="5 6" key="1">
    <citation type="submission" date="2018-01" db="EMBL/GenBank/DDBJ databases">
        <title>Halomonas endophytica sp. nov., isolated from storage liquid in the stems of Populus euphratica.</title>
        <authorList>
            <person name="Chen C."/>
        </authorList>
    </citation>
    <scope>NUCLEOTIDE SEQUENCE [LARGE SCALE GENOMIC DNA]</scope>
    <source>
        <strain evidence="5 6">MC28</strain>
    </source>
</reference>
<comment type="cofactor">
    <cofactor evidence="1">
        <name>Mg(2+)</name>
        <dbReference type="ChEBI" id="CHEBI:18420"/>
    </cofactor>
</comment>
<evidence type="ECO:0000259" key="4">
    <source>
        <dbReference type="PROSITE" id="PS50887"/>
    </source>
</evidence>
<dbReference type="RefSeq" id="WP_102655283.1">
    <property type="nucleotide sequence ID" value="NZ_PNRF01000043.1"/>
</dbReference>
<dbReference type="EC" id="2.7.7.65" evidence="2"/>
<dbReference type="PANTHER" id="PTHR45138">
    <property type="entry name" value="REGULATORY COMPONENTS OF SENSORY TRANSDUCTION SYSTEM"/>
    <property type="match status" value="1"/>
</dbReference>
<keyword evidence="6" id="KW-1185">Reference proteome</keyword>
<dbReference type="Gene3D" id="3.30.70.270">
    <property type="match status" value="1"/>
</dbReference>
<feature type="domain" description="GGDEF" evidence="4">
    <location>
        <begin position="209"/>
        <end position="334"/>
    </location>
</feature>
<dbReference type="EMBL" id="PNRF01000043">
    <property type="protein sequence ID" value="PMR72664.1"/>
    <property type="molecule type" value="Genomic_DNA"/>
</dbReference>
<evidence type="ECO:0000256" key="3">
    <source>
        <dbReference type="ARBA" id="ARBA00034247"/>
    </source>
</evidence>
<comment type="catalytic activity">
    <reaction evidence="3">
        <text>2 GTP = 3',3'-c-di-GMP + 2 diphosphate</text>
        <dbReference type="Rhea" id="RHEA:24898"/>
        <dbReference type="ChEBI" id="CHEBI:33019"/>
        <dbReference type="ChEBI" id="CHEBI:37565"/>
        <dbReference type="ChEBI" id="CHEBI:58805"/>
        <dbReference type="EC" id="2.7.7.65"/>
    </reaction>
</comment>
<dbReference type="GO" id="GO:0005886">
    <property type="term" value="C:plasma membrane"/>
    <property type="evidence" value="ECO:0007669"/>
    <property type="project" value="TreeGrafter"/>
</dbReference>
<dbReference type="FunFam" id="3.30.70.270:FF:000001">
    <property type="entry name" value="Diguanylate cyclase domain protein"/>
    <property type="match status" value="1"/>
</dbReference>
<dbReference type="PROSITE" id="PS50887">
    <property type="entry name" value="GGDEF"/>
    <property type="match status" value="1"/>
</dbReference>
<comment type="caution">
    <text evidence="5">The sequence shown here is derived from an EMBL/GenBank/DDBJ whole genome shotgun (WGS) entry which is preliminary data.</text>
</comment>
<dbReference type="SMART" id="SM00267">
    <property type="entry name" value="GGDEF"/>
    <property type="match status" value="1"/>
</dbReference>
<dbReference type="InterPro" id="IPR029787">
    <property type="entry name" value="Nucleotide_cyclase"/>
</dbReference>
<dbReference type="InterPro" id="IPR043128">
    <property type="entry name" value="Rev_trsase/Diguanyl_cyclase"/>
</dbReference>
<dbReference type="Gene3D" id="3.30.450.20">
    <property type="entry name" value="PAS domain"/>
    <property type="match status" value="1"/>
</dbReference>
<dbReference type="GO" id="GO:0052621">
    <property type="term" value="F:diguanylate cyclase activity"/>
    <property type="evidence" value="ECO:0007669"/>
    <property type="project" value="UniProtKB-EC"/>
</dbReference>
<dbReference type="Proteomes" id="UP000235803">
    <property type="component" value="Unassembled WGS sequence"/>
</dbReference>
<dbReference type="InterPro" id="IPR050469">
    <property type="entry name" value="Diguanylate_Cyclase"/>
</dbReference>